<dbReference type="InterPro" id="IPR021109">
    <property type="entry name" value="Peptidase_aspartic_dom_sf"/>
</dbReference>
<dbReference type="InterPro" id="IPR032861">
    <property type="entry name" value="TAXi_N"/>
</dbReference>
<dbReference type="InterPro" id="IPR051708">
    <property type="entry name" value="Plant_Aspart_Prot_A1"/>
</dbReference>
<feature type="active site" evidence="4">
    <location>
        <position position="294"/>
    </location>
</feature>
<dbReference type="Gene3D" id="2.40.70.10">
    <property type="entry name" value="Acid Proteases"/>
    <property type="match status" value="2"/>
</dbReference>
<keyword evidence="5" id="KW-0064">Aspartyl protease</keyword>
<comment type="similarity">
    <text evidence="1 5">Belongs to the peptidase A1 family.</text>
</comment>
<keyword evidence="3 5" id="KW-0378">Hydrolase</keyword>
<dbReference type="InterPro" id="IPR001969">
    <property type="entry name" value="Aspartic_peptidase_AS"/>
</dbReference>
<dbReference type="PROSITE" id="PS00141">
    <property type="entry name" value="ASP_PROTEASE"/>
    <property type="match status" value="1"/>
</dbReference>
<evidence type="ECO:0000259" key="7">
    <source>
        <dbReference type="PROSITE" id="PS51767"/>
    </source>
</evidence>
<dbReference type="PROSITE" id="PS51767">
    <property type="entry name" value="PEPTIDASE_A1"/>
    <property type="match status" value="1"/>
</dbReference>
<dbReference type="Pfam" id="PF14541">
    <property type="entry name" value="TAXi_C"/>
    <property type="match status" value="1"/>
</dbReference>
<evidence type="ECO:0000256" key="1">
    <source>
        <dbReference type="ARBA" id="ARBA00007447"/>
    </source>
</evidence>
<dbReference type="SUPFAM" id="SSF50630">
    <property type="entry name" value="Acid proteases"/>
    <property type="match status" value="1"/>
</dbReference>
<gene>
    <name evidence="8" type="ORF">FSB_LOCUS16598</name>
</gene>
<proteinExistence type="inferred from homology"/>
<dbReference type="PANTHER" id="PTHR47967:SF60">
    <property type="entry name" value="PROTEIN ASPARTIC PROTEASE IN GUARD CELL 1-LIKE"/>
    <property type="match status" value="1"/>
</dbReference>
<dbReference type="GO" id="GO:0006508">
    <property type="term" value="P:proteolysis"/>
    <property type="evidence" value="ECO:0007669"/>
    <property type="project" value="UniProtKB-KW"/>
</dbReference>
<organism evidence="8">
    <name type="scientific">Fagus sylvatica</name>
    <name type="common">Beechnut</name>
    <dbReference type="NCBI Taxonomy" id="28930"/>
    <lineage>
        <taxon>Eukaryota</taxon>
        <taxon>Viridiplantae</taxon>
        <taxon>Streptophyta</taxon>
        <taxon>Embryophyta</taxon>
        <taxon>Tracheophyta</taxon>
        <taxon>Spermatophyta</taxon>
        <taxon>Magnoliopsida</taxon>
        <taxon>eudicotyledons</taxon>
        <taxon>Gunneridae</taxon>
        <taxon>Pentapetalae</taxon>
        <taxon>rosids</taxon>
        <taxon>fabids</taxon>
        <taxon>Fagales</taxon>
        <taxon>Fagaceae</taxon>
        <taxon>Fagus</taxon>
    </lineage>
</organism>
<evidence type="ECO:0000313" key="8">
    <source>
        <dbReference type="EMBL" id="SPC88716.1"/>
    </source>
</evidence>
<dbReference type="EMBL" id="OIVN01001013">
    <property type="protein sequence ID" value="SPC88716.1"/>
    <property type="molecule type" value="Genomic_DNA"/>
</dbReference>
<sequence length="425" mass="47948">MFSSLMFLLLISSSINTLGIQLSPPTSIPKSFSLPMYRKDQLAKKDMASFHHTATSDEETSYRTSLYDLGSEYVVYLSVGDPPQSNAFLVDTGSELLWMQCEPCRQCFNQTDSLLIFDPFDSLSYKEINCNSAQCHHHKSFIKGCNDSKCRYEYNYADKSYSHGKIITEMLTFSLDGDPVENIVMGCGNDNAGVYSGVYNGILGLGPGSYSLINQMRVTNFSFCLPGPNFFKSTTLDMFYTGPDKKTTIIAPLFRNPFTTYHYVGFKGISLNNEMVPIPSFNWDPNYNHGVIIDSGTVMTRIPRNAYNIFLKAFLDFTTDDMIPTEPPKDHVDLTCFSTWPEKYSVPEIKFHFTSTSSLTLTTMQVFTFDTIENRIGEETKLLVCLGFVPMDIGFTILGSKQLQGTRQTFDMVNSKLKLTPNECY</sequence>
<dbReference type="InterPro" id="IPR033121">
    <property type="entry name" value="PEPTIDASE_A1"/>
</dbReference>
<dbReference type="PRINTS" id="PR00792">
    <property type="entry name" value="PEPSIN"/>
</dbReference>
<reference evidence="8" key="1">
    <citation type="submission" date="2018-02" db="EMBL/GenBank/DDBJ databases">
        <authorList>
            <person name="Cohen D.B."/>
            <person name="Kent A.D."/>
        </authorList>
    </citation>
    <scope>NUCLEOTIDE SEQUENCE</scope>
</reference>
<name>A0A2N9FCV0_FAGSY</name>
<feature type="signal peptide" evidence="6">
    <location>
        <begin position="1"/>
        <end position="19"/>
    </location>
</feature>
<keyword evidence="2 5" id="KW-0645">Protease</keyword>
<accession>A0A2N9FCV0</accession>
<dbReference type="InterPro" id="IPR032799">
    <property type="entry name" value="TAXi_C"/>
</dbReference>
<evidence type="ECO:0000256" key="3">
    <source>
        <dbReference type="ARBA" id="ARBA00022801"/>
    </source>
</evidence>
<feature type="domain" description="Peptidase A1" evidence="7">
    <location>
        <begin position="73"/>
        <end position="420"/>
    </location>
</feature>
<keyword evidence="6" id="KW-0732">Signal</keyword>
<dbReference type="InterPro" id="IPR001461">
    <property type="entry name" value="Aspartic_peptidase_A1"/>
</dbReference>
<feature type="chain" id="PRO_5014705608" description="Peptidase A1 domain-containing protein" evidence="6">
    <location>
        <begin position="20"/>
        <end position="425"/>
    </location>
</feature>
<evidence type="ECO:0000256" key="6">
    <source>
        <dbReference type="SAM" id="SignalP"/>
    </source>
</evidence>
<evidence type="ECO:0000256" key="5">
    <source>
        <dbReference type="RuleBase" id="RU000454"/>
    </source>
</evidence>
<dbReference type="Pfam" id="PF14543">
    <property type="entry name" value="TAXi_N"/>
    <property type="match status" value="1"/>
</dbReference>
<dbReference type="AlphaFoldDB" id="A0A2N9FCV0"/>
<evidence type="ECO:0000256" key="2">
    <source>
        <dbReference type="ARBA" id="ARBA00022670"/>
    </source>
</evidence>
<evidence type="ECO:0000256" key="4">
    <source>
        <dbReference type="PIRSR" id="PIRSR601461-1"/>
    </source>
</evidence>
<dbReference type="GO" id="GO:0004190">
    <property type="term" value="F:aspartic-type endopeptidase activity"/>
    <property type="evidence" value="ECO:0007669"/>
    <property type="project" value="UniProtKB-KW"/>
</dbReference>
<feature type="active site" evidence="4">
    <location>
        <position position="91"/>
    </location>
</feature>
<protein>
    <recommendedName>
        <fullName evidence="7">Peptidase A1 domain-containing protein</fullName>
    </recommendedName>
</protein>
<dbReference type="PANTHER" id="PTHR47967">
    <property type="entry name" value="OS07G0603500 PROTEIN-RELATED"/>
    <property type="match status" value="1"/>
</dbReference>